<dbReference type="AlphaFoldDB" id="A0A410PSD4"/>
<dbReference type="Proteomes" id="UP000287601">
    <property type="component" value="Chromosome"/>
</dbReference>
<dbReference type="KEGG" id="amij:EQM06_00545"/>
<evidence type="ECO:0000313" key="1">
    <source>
        <dbReference type="EMBL" id="QAT41830.1"/>
    </source>
</evidence>
<gene>
    <name evidence="1" type="ORF">EQM06_00545</name>
</gene>
<organism evidence="1 2">
    <name type="scientific">Aminipila luticellarii</name>
    <dbReference type="NCBI Taxonomy" id="2507160"/>
    <lineage>
        <taxon>Bacteria</taxon>
        <taxon>Bacillati</taxon>
        <taxon>Bacillota</taxon>
        <taxon>Clostridia</taxon>
        <taxon>Peptostreptococcales</taxon>
        <taxon>Anaerovoracaceae</taxon>
        <taxon>Aminipila</taxon>
    </lineage>
</organism>
<dbReference type="SUPFAM" id="SSF69318">
    <property type="entry name" value="Integrin alpha N-terminal domain"/>
    <property type="match status" value="1"/>
</dbReference>
<accession>A0A410PSD4</accession>
<sequence length="200" mass="22705">MVRKAALGAGIFLLLLLIFLLSFSKTGNPEVELQTQGDLDGDGVIEKYVWNSQALTVTEGTKVLWKSPQGYGIDRVVLADPDNDGTDNVVVSLWKKGSFGKMRPFWYTGQNDEYKNHLFVYKLQDKTLKPVWCSSNLAHPILSIDIRDVDGDGLNELIVQEGQYKKLTGNRYIVDPEGSARTTVWQWQEWGFYADDRRKN</sequence>
<reference evidence="1 2" key="1">
    <citation type="submission" date="2019-01" db="EMBL/GenBank/DDBJ databases">
        <title>Draft genomes of a novel of Aminipila strains.</title>
        <authorList>
            <person name="Ma S."/>
        </authorList>
    </citation>
    <scope>NUCLEOTIDE SEQUENCE [LARGE SCALE GENOMIC DNA]</scope>
    <source>
        <strain evidence="2">JN-39</strain>
    </source>
</reference>
<evidence type="ECO:0008006" key="3">
    <source>
        <dbReference type="Google" id="ProtNLM"/>
    </source>
</evidence>
<evidence type="ECO:0000313" key="2">
    <source>
        <dbReference type="Proteomes" id="UP000287601"/>
    </source>
</evidence>
<keyword evidence="2" id="KW-1185">Reference proteome</keyword>
<name>A0A410PSD4_9FIRM</name>
<dbReference type="RefSeq" id="WP_128744484.1">
    <property type="nucleotide sequence ID" value="NZ_CP035281.1"/>
</dbReference>
<dbReference type="OrthoDB" id="9810906at2"/>
<dbReference type="EMBL" id="CP035281">
    <property type="protein sequence ID" value="QAT41830.1"/>
    <property type="molecule type" value="Genomic_DNA"/>
</dbReference>
<dbReference type="InterPro" id="IPR028994">
    <property type="entry name" value="Integrin_alpha_N"/>
</dbReference>
<proteinExistence type="predicted"/>
<protein>
    <recommendedName>
        <fullName evidence="3">FG-GAP repeat protein</fullName>
    </recommendedName>
</protein>